<dbReference type="KEGG" id="mass:CR152_20805"/>
<accession>A0A2D2DNY1</accession>
<dbReference type="Pfam" id="PF05368">
    <property type="entry name" value="NmrA"/>
    <property type="match status" value="1"/>
</dbReference>
<reference evidence="2" key="1">
    <citation type="submission" date="2017-10" db="EMBL/GenBank/DDBJ databases">
        <title>Massilia psychrophilum sp. nov., a novel purple-pigmented bacterium isolated from Tianshan glacier, Xinjiang Municipality, China.</title>
        <authorList>
            <person name="Wang H."/>
        </authorList>
    </citation>
    <scope>NUCLEOTIDE SEQUENCE [LARGE SCALE GENOMIC DNA]</scope>
    <source>
        <strain evidence="2">B2</strain>
    </source>
</reference>
<dbReference type="PANTHER" id="PTHR43162">
    <property type="match status" value="1"/>
</dbReference>
<gene>
    <name evidence="2" type="ORF">CR152_20805</name>
</gene>
<proteinExistence type="predicted"/>
<dbReference type="RefSeq" id="WP_099878021.1">
    <property type="nucleotide sequence ID" value="NZ_CP024608.1"/>
</dbReference>
<dbReference type="PANTHER" id="PTHR43162:SF1">
    <property type="entry name" value="PRESTALK A DIFFERENTIATION PROTEIN A"/>
    <property type="match status" value="1"/>
</dbReference>
<dbReference type="SUPFAM" id="SSF51735">
    <property type="entry name" value="NAD(P)-binding Rossmann-fold domains"/>
    <property type="match status" value="1"/>
</dbReference>
<feature type="domain" description="NmrA-like" evidence="1">
    <location>
        <begin position="4"/>
        <end position="228"/>
    </location>
</feature>
<name>A0A2D2DNY1_9BURK</name>
<dbReference type="AlphaFoldDB" id="A0A2D2DNY1"/>
<sequence>MNIIVGGTGHVGGAVSRALLDAGEKVTIVTRDAATAAGWGDRGALLAEVNVRDIEGLRRVFKSGSRAFLLNPPADPSADTDAVERQSVADLLAAVTGSGLELIVAQSTYGARPGAPCGDLNVLYELEQGLSAQPIPCRIIRAAYHYANWCAGIETAKDHGFIESVLPVDLVFPMAAPEDIGAECAKLMRGDVGSSLAFVEGPERYSPRHVADVFAQRLGRPVEVRVVAGPDLNGWFQKAGFSQAAAESYACMARATTQGVWPALGEVIRGSTTLADYFSTI</sequence>
<dbReference type="InterPro" id="IPR051604">
    <property type="entry name" value="Ergot_Alk_Oxidoreductase"/>
</dbReference>
<dbReference type="Gene3D" id="3.40.50.720">
    <property type="entry name" value="NAD(P)-binding Rossmann-like Domain"/>
    <property type="match status" value="1"/>
</dbReference>
<evidence type="ECO:0000259" key="1">
    <source>
        <dbReference type="Pfam" id="PF05368"/>
    </source>
</evidence>
<dbReference type="InterPro" id="IPR036291">
    <property type="entry name" value="NAD(P)-bd_dom_sf"/>
</dbReference>
<evidence type="ECO:0000313" key="2">
    <source>
        <dbReference type="EMBL" id="ATQ76681.1"/>
    </source>
</evidence>
<dbReference type="EMBL" id="CP024608">
    <property type="protein sequence ID" value="ATQ76681.1"/>
    <property type="molecule type" value="Genomic_DNA"/>
</dbReference>
<evidence type="ECO:0000313" key="3">
    <source>
        <dbReference type="Proteomes" id="UP000229897"/>
    </source>
</evidence>
<dbReference type="Proteomes" id="UP000229897">
    <property type="component" value="Chromosome"/>
</dbReference>
<dbReference type="InterPro" id="IPR008030">
    <property type="entry name" value="NmrA-like"/>
</dbReference>
<dbReference type="OrthoDB" id="9777801at2"/>
<protein>
    <submittedName>
        <fullName evidence="2">NmrA family transcriptional regulator</fullName>
    </submittedName>
</protein>
<organism evidence="2 3">
    <name type="scientific">Massilia violaceinigra</name>
    <dbReference type="NCBI Taxonomy" id="2045208"/>
    <lineage>
        <taxon>Bacteria</taxon>
        <taxon>Pseudomonadati</taxon>
        <taxon>Pseudomonadota</taxon>
        <taxon>Betaproteobacteria</taxon>
        <taxon>Burkholderiales</taxon>
        <taxon>Oxalobacteraceae</taxon>
        <taxon>Telluria group</taxon>
        <taxon>Massilia</taxon>
    </lineage>
</organism>
<keyword evidence="3" id="KW-1185">Reference proteome</keyword>
<dbReference type="Gene3D" id="3.90.25.10">
    <property type="entry name" value="UDP-galactose 4-epimerase, domain 1"/>
    <property type="match status" value="1"/>
</dbReference>